<sequence length="163" mass="18405">MAFLSSLVSVRVVFYVLRLLVVWAIRKGKFTSPNSVLPHGLQMLDTPALTSEKDEIKRTSIQALEKLAGLNINSNDPSHTTLLVEEIFPKQKTILKSSQLKCKKCGYDQLHKGQVRESGGLLSKLFNIQNRMFITITCSRCSFTEYYETSQSVVSDVVEMMLK</sequence>
<name>A0AA88H3Q6_NAELO</name>
<keyword evidence="1" id="KW-0472">Membrane</keyword>
<dbReference type="EMBL" id="PYSW02000001">
    <property type="protein sequence ID" value="KAG2394065.1"/>
    <property type="molecule type" value="Genomic_DNA"/>
</dbReference>
<comment type="caution">
    <text evidence="2">The sequence shown here is derived from an EMBL/GenBank/DDBJ whole genome shotgun (WGS) entry which is preliminary data.</text>
</comment>
<organism evidence="2 3">
    <name type="scientific">Naegleria lovaniensis</name>
    <name type="common">Amoeba</name>
    <dbReference type="NCBI Taxonomy" id="51637"/>
    <lineage>
        <taxon>Eukaryota</taxon>
        <taxon>Discoba</taxon>
        <taxon>Heterolobosea</taxon>
        <taxon>Tetramitia</taxon>
        <taxon>Eutetramitia</taxon>
        <taxon>Vahlkampfiidae</taxon>
        <taxon>Naegleria</taxon>
    </lineage>
</organism>
<reference evidence="2 3" key="1">
    <citation type="journal article" date="2018" name="BMC Genomics">
        <title>The genome of Naegleria lovaniensis, the basis for a comparative approach to unravel pathogenicity factors of the human pathogenic amoeba N. fowleri.</title>
        <authorList>
            <person name="Liechti N."/>
            <person name="Schurch N."/>
            <person name="Bruggmann R."/>
            <person name="Wittwer M."/>
        </authorList>
    </citation>
    <scope>NUCLEOTIDE SEQUENCE [LARGE SCALE GENOMIC DNA]</scope>
    <source>
        <strain evidence="2 3">ATCC 30569</strain>
    </source>
</reference>
<keyword evidence="1" id="KW-1133">Transmembrane helix</keyword>
<evidence type="ECO:0000256" key="1">
    <source>
        <dbReference type="SAM" id="Phobius"/>
    </source>
</evidence>
<dbReference type="RefSeq" id="XP_044555959.1">
    <property type="nucleotide sequence ID" value="XM_044693400.1"/>
</dbReference>
<keyword evidence="1" id="KW-0812">Transmembrane</keyword>
<proteinExistence type="predicted"/>
<dbReference type="Pfam" id="PF09855">
    <property type="entry name" value="Zn_ribbon_13"/>
    <property type="match status" value="1"/>
</dbReference>
<accession>A0AA88H3Q6</accession>
<gene>
    <name evidence="2" type="ORF">C9374_003829</name>
</gene>
<dbReference type="InterPro" id="IPR018652">
    <property type="entry name" value="DUF2082_NA-bd_Znr"/>
</dbReference>
<feature type="transmembrane region" description="Helical" evidence="1">
    <location>
        <begin position="6"/>
        <end position="25"/>
    </location>
</feature>
<keyword evidence="3" id="KW-1185">Reference proteome</keyword>
<dbReference type="AlphaFoldDB" id="A0AA88H3Q6"/>
<protein>
    <submittedName>
        <fullName evidence="2">Uncharacterized protein</fullName>
    </submittedName>
</protein>
<dbReference type="GeneID" id="68096284"/>
<evidence type="ECO:0000313" key="2">
    <source>
        <dbReference type="EMBL" id="KAG2394065.1"/>
    </source>
</evidence>
<dbReference type="Proteomes" id="UP000816034">
    <property type="component" value="Unassembled WGS sequence"/>
</dbReference>
<evidence type="ECO:0000313" key="3">
    <source>
        <dbReference type="Proteomes" id="UP000816034"/>
    </source>
</evidence>